<evidence type="ECO:0000256" key="1">
    <source>
        <dbReference type="SAM" id="Phobius"/>
    </source>
</evidence>
<evidence type="ECO:0000313" key="2">
    <source>
        <dbReference type="EMBL" id="QOS41130.1"/>
    </source>
</evidence>
<sequence>MDGFKNYILQTFVVFIVVLIGAFIRFLFYGITFKELKWIFLFYFLLMFSGGIYIFVLKG</sequence>
<feature type="transmembrane region" description="Helical" evidence="1">
    <location>
        <begin position="12"/>
        <end position="32"/>
    </location>
</feature>
<gene>
    <name evidence="2" type="ORF">DYE49_11995</name>
</gene>
<dbReference type="KEGG" id="trc:DYE49_11995"/>
<keyword evidence="1" id="KW-1133">Transmembrane helix</keyword>
<accession>A0A7M1XPR7</accession>
<organism evidence="2 3">
    <name type="scientific">Treponema rectale</name>
    <dbReference type="NCBI Taxonomy" id="744512"/>
    <lineage>
        <taxon>Bacteria</taxon>
        <taxon>Pseudomonadati</taxon>
        <taxon>Spirochaetota</taxon>
        <taxon>Spirochaetia</taxon>
        <taxon>Spirochaetales</taxon>
        <taxon>Treponemataceae</taxon>
        <taxon>Treponema</taxon>
    </lineage>
</organism>
<reference evidence="2 3" key="1">
    <citation type="submission" date="2018-08" db="EMBL/GenBank/DDBJ databases">
        <title>The first complete genome of Treponema rectale (CHPAT), a commensal spirochete of the bovine rectum.</title>
        <authorList>
            <person name="Staton G.J."/>
            <person name="Clegg S.R."/>
            <person name="Carter S.D."/>
            <person name="Radford A.D."/>
            <person name="Darby A."/>
            <person name="Hall N."/>
            <person name="Birtles R.J."/>
            <person name="Evans N.J."/>
        </authorList>
    </citation>
    <scope>NUCLEOTIDE SEQUENCE [LARGE SCALE GENOMIC DNA]</scope>
    <source>
        <strain evidence="2 3">CHPA</strain>
    </source>
</reference>
<feature type="transmembrane region" description="Helical" evidence="1">
    <location>
        <begin position="38"/>
        <end position="57"/>
    </location>
</feature>
<keyword evidence="1" id="KW-0472">Membrane</keyword>
<name>A0A7M1XPR7_9SPIR</name>
<proteinExistence type="predicted"/>
<keyword evidence="1" id="KW-0812">Transmembrane</keyword>
<dbReference type="AlphaFoldDB" id="A0A7M1XPR7"/>
<dbReference type="EMBL" id="CP031517">
    <property type="protein sequence ID" value="QOS41130.1"/>
    <property type="molecule type" value="Genomic_DNA"/>
</dbReference>
<protein>
    <submittedName>
        <fullName evidence="2">Uncharacterized protein</fullName>
    </submittedName>
</protein>
<evidence type="ECO:0000313" key="3">
    <source>
        <dbReference type="Proteomes" id="UP000593591"/>
    </source>
</evidence>
<dbReference type="Proteomes" id="UP000593591">
    <property type="component" value="Chromosome"/>
</dbReference>